<proteinExistence type="predicted"/>
<dbReference type="EMBL" id="KY363996">
    <property type="protein sequence ID" value="ARQ19922.1"/>
    <property type="molecule type" value="Genomic_DNA"/>
</dbReference>
<name>A0A1X9QBJ3_SHISO</name>
<accession>A0A1X9QBJ3</accession>
<organism evidence="1">
    <name type="scientific">Shigella sonnei</name>
    <dbReference type="NCBI Taxonomy" id="624"/>
    <lineage>
        <taxon>Bacteria</taxon>
        <taxon>Pseudomonadati</taxon>
        <taxon>Pseudomonadota</taxon>
        <taxon>Gammaproteobacteria</taxon>
        <taxon>Enterobacterales</taxon>
        <taxon>Enterobacteriaceae</taxon>
        <taxon>Shigella</taxon>
    </lineage>
</organism>
<protein>
    <submittedName>
        <fullName evidence="1">Uncharacterized protein</fullName>
    </submittedName>
</protein>
<geneLocation type="plasmid" evidence="1">
    <name>pSh487-m4</name>
</geneLocation>
<sequence>MIKFITRVLAFCFATIYQIINDTIITTTVSDNHLAIS</sequence>
<keyword evidence="1" id="KW-0614">Plasmid</keyword>
<reference evidence="1" key="1">
    <citation type="submission" date="2016-12" db="EMBL/GenBank/DDBJ databases">
        <title>Shigella sonnei strain SH11Sh418 plasmid pSh418-m3, complete genome.</title>
        <authorList>
            <person name="Ma Q."/>
            <person name="Huang Y."/>
            <person name="Qiu S."/>
            <person name="Tong Y."/>
            <person name="Song H."/>
        </authorList>
    </citation>
    <scope>NUCLEOTIDE SEQUENCE</scope>
    <source>
        <strain evidence="1">SH11Sh487</strain>
        <plasmid evidence="1">pSh487-m4</plasmid>
    </source>
</reference>
<evidence type="ECO:0000313" key="1">
    <source>
        <dbReference type="EMBL" id="ARQ19922.1"/>
    </source>
</evidence>
<dbReference type="AlphaFoldDB" id="A0A1X9QBJ3"/>